<feature type="chain" id="PRO_5039364527" description="BIG2 domain-containing protein" evidence="1">
    <location>
        <begin position="29"/>
        <end position="354"/>
    </location>
</feature>
<name>A0A2P4R811_9LACO</name>
<dbReference type="SUPFAM" id="SSF49373">
    <property type="entry name" value="Invasin/intimin cell-adhesion fragments"/>
    <property type="match status" value="1"/>
</dbReference>
<protein>
    <recommendedName>
        <fullName evidence="2">BIG2 domain-containing protein</fullName>
    </recommendedName>
</protein>
<gene>
    <name evidence="3" type="ORF">C2R26_03215</name>
</gene>
<reference evidence="3" key="1">
    <citation type="submission" date="2018-01" db="EMBL/GenBank/DDBJ databases">
        <title>Genome sequnecing of Lactobacillus formosensis KACC 18721.</title>
        <authorList>
            <person name="Kim S.-J."/>
            <person name="Heo J."/>
        </authorList>
    </citation>
    <scope>NUCLEOTIDE SEQUENCE</scope>
    <source>
        <strain evidence="3">KACC 18721</strain>
    </source>
</reference>
<feature type="domain" description="BIG2" evidence="2">
    <location>
        <begin position="201"/>
        <end position="235"/>
    </location>
</feature>
<comment type="caution">
    <text evidence="3">The sequence shown here is derived from an EMBL/GenBank/DDBJ whole genome shotgun (WGS) entry which is preliminary data.</text>
</comment>
<evidence type="ECO:0000259" key="2">
    <source>
        <dbReference type="Pfam" id="PF02368"/>
    </source>
</evidence>
<accession>A0A2P4R811</accession>
<dbReference type="InterPro" id="IPR003343">
    <property type="entry name" value="Big_2"/>
</dbReference>
<evidence type="ECO:0000256" key="1">
    <source>
        <dbReference type="SAM" id="SignalP"/>
    </source>
</evidence>
<proteinExistence type="predicted"/>
<sequence>MQVSTKLKRAGLISFAAVSMLGTFSVQGATVDAAALGTPLTNSSFTPTPAPDKFLNIWNTNGYALQPESHTYTVVGNPVTLNTDAGRSVWSVMSGLLDAPHYRWYKSDDGVNWSAVPEWQNGHRKNLSVPSNEVGRTWYQMDTQYYNYLTGWALKTHIYSDVAEVNIVDTPTNASGVSVTADSDYIYNNDNQNNVTFAHANVNPISSTGKVTWSVDNTNLATVDSTGKITANDRGLSGVVKVTGTFHNMDSSFVVGTTYVEVGGGIADQTVQPGQAATFSLKGDTSKLNELIQQNNADVQWYKKAPGTNKAEYIGQYNSAAYTTGITSVADNGTQYRAKIILKDGSNKKSVYTN</sequence>
<evidence type="ECO:0000313" key="3">
    <source>
        <dbReference type="EMBL" id="POH37373.1"/>
    </source>
</evidence>
<dbReference type="EMBL" id="PPWZ01000020">
    <property type="protein sequence ID" value="POH37373.1"/>
    <property type="molecule type" value="Genomic_DNA"/>
</dbReference>
<organism evidence="3">
    <name type="scientific">Companilactobacillus formosensis</name>
    <dbReference type="NCBI Taxonomy" id="1617889"/>
    <lineage>
        <taxon>Bacteria</taxon>
        <taxon>Bacillati</taxon>
        <taxon>Bacillota</taxon>
        <taxon>Bacilli</taxon>
        <taxon>Lactobacillales</taxon>
        <taxon>Lactobacillaceae</taxon>
        <taxon>Companilactobacillus</taxon>
    </lineage>
</organism>
<feature type="signal peptide" evidence="1">
    <location>
        <begin position="1"/>
        <end position="28"/>
    </location>
</feature>
<dbReference type="Gene3D" id="2.60.40.1080">
    <property type="match status" value="1"/>
</dbReference>
<dbReference type="InterPro" id="IPR008964">
    <property type="entry name" value="Invasin/intimin_cell_adhesion"/>
</dbReference>
<dbReference type="AlphaFoldDB" id="A0A2P4R811"/>
<dbReference type="Pfam" id="PF02368">
    <property type="entry name" value="Big_2"/>
    <property type="match status" value="1"/>
</dbReference>
<keyword evidence="1" id="KW-0732">Signal</keyword>